<evidence type="ECO:0000313" key="2">
    <source>
        <dbReference type="Proteomes" id="UP000231586"/>
    </source>
</evidence>
<organism evidence="1 2">
    <name type="scientific">Luteimicrobium subarcticum</name>
    <dbReference type="NCBI Taxonomy" id="620910"/>
    <lineage>
        <taxon>Bacteria</taxon>
        <taxon>Bacillati</taxon>
        <taxon>Actinomycetota</taxon>
        <taxon>Actinomycetes</taxon>
        <taxon>Micrococcales</taxon>
        <taxon>Luteimicrobium</taxon>
    </lineage>
</organism>
<evidence type="ECO:0000313" key="1">
    <source>
        <dbReference type="EMBL" id="PJI90901.1"/>
    </source>
</evidence>
<gene>
    <name evidence="1" type="ORF">CLV34_2157</name>
</gene>
<reference evidence="1 2" key="1">
    <citation type="submission" date="2017-11" db="EMBL/GenBank/DDBJ databases">
        <title>Genomic Encyclopedia of Archaeal and Bacterial Type Strains, Phase II (KMG-II): From Individual Species to Whole Genera.</title>
        <authorList>
            <person name="Goeker M."/>
        </authorList>
    </citation>
    <scope>NUCLEOTIDE SEQUENCE [LARGE SCALE GENOMIC DNA]</scope>
    <source>
        <strain evidence="1 2">DSM 22413</strain>
    </source>
</reference>
<accession>A0A2M8WIZ0</accession>
<proteinExistence type="predicted"/>
<dbReference type="AlphaFoldDB" id="A0A2M8WIZ0"/>
<dbReference type="Proteomes" id="UP000231586">
    <property type="component" value="Unassembled WGS sequence"/>
</dbReference>
<protein>
    <submittedName>
        <fullName evidence="1">Uncharacterized protein</fullName>
    </submittedName>
</protein>
<dbReference type="EMBL" id="PGTZ01000009">
    <property type="protein sequence ID" value="PJI90901.1"/>
    <property type="molecule type" value="Genomic_DNA"/>
</dbReference>
<name>A0A2M8WIZ0_9MICO</name>
<sequence length="288" mass="30504">MTVHGQAPLWKGRGMTLLEDSPWNYPGRATTVPGLLTRDGFRTFAGIDTDDVARTRLSQGGPFGGRTLADVLAEQRRTPVTGRFPLVLVGADADPDRLREKLVAAGREPVVPMLLGVLDGCASAFVAGVHPLGYVPEAVRRAPGERLGVVVALLSRGQLAAVVATKVRVTVRDATGMLTVHGAPWQDRRGAARLYDTDAGVLARDGVPVGFGAQSDALAAWPVEVRELVSRETGLGLHQVTVPRSVMPRLAADPALRFQVRVLLRDLGASVPSGLDDLRPTVGLPVSS</sequence>
<comment type="caution">
    <text evidence="1">The sequence shown here is derived from an EMBL/GenBank/DDBJ whole genome shotgun (WGS) entry which is preliminary data.</text>
</comment>
<keyword evidence="2" id="KW-1185">Reference proteome</keyword>